<sequence length="273" mass="30712">MGKFDGILLCTDLDDTLLTTDKRVSDENSKAIEYFKSEGGLFTFATGRVPQGAKLMLNYVHPNAPMVCFNGAAIYDFNDEKLLWASTLDKGALKCVEYMDKMFDFAGIEVCTSDKIYFCKVNQKVREHQVLEDLPDNFLDYHDIKEDWVKVLFMVEENEIQQIRDAIANSPFVNDYEFVQSSPWYYELLPKNASKGEGLMHLADLMNVDRSNTIGIGDNENDLALVKMANVGVAVSNAVDEVKEVADFITVDNNSSAVAAVIYALDDEEIKFE</sequence>
<dbReference type="PANTHER" id="PTHR10000:SF8">
    <property type="entry name" value="HAD SUPERFAMILY HYDROLASE-LIKE, TYPE 3"/>
    <property type="match status" value="1"/>
</dbReference>
<dbReference type="GO" id="GO:0016791">
    <property type="term" value="F:phosphatase activity"/>
    <property type="evidence" value="ECO:0007669"/>
    <property type="project" value="TreeGrafter"/>
</dbReference>
<dbReference type="InterPro" id="IPR023214">
    <property type="entry name" value="HAD_sf"/>
</dbReference>
<dbReference type="NCBIfam" id="TIGR01484">
    <property type="entry name" value="HAD-SF-IIB"/>
    <property type="match status" value="1"/>
</dbReference>
<dbReference type="NCBIfam" id="TIGR00099">
    <property type="entry name" value="Cof-subfamily"/>
    <property type="match status" value="1"/>
</dbReference>
<dbReference type="InterPro" id="IPR036412">
    <property type="entry name" value="HAD-like_sf"/>
</dbReference>
<keyword evidence="2" id="KW-1185">Reference proteome</keyword>
<dbReference type="InterPro" id="IPR000150">
    <property type="entry name" value="Cof"/>
</dbReference>
<dbReference type="SUPFAM" id="SSF56784">
    <property type="entry name" value="HAD-like"/>
    <property type="match status" value="1"/>
</dbReference>
<dbReference type="Gene3D" id="3.30.1240.10">
    <property type="match status" value="1"/>
</dbReference>
<accession>A0AAE3DZ47</accession>
<dbReference type="AlphaFoldDB" id="A0AAE3DZ47"/>
<protein>
    <submittedName>
        <fullName evidence="1">Cof-type HAD-IIB family hydrolase</fullName>
    </submittedName>
</protein>
<dbReference type="Gene3D" id="3.40.50.1000">
    <property type="entry name" value="HAD superfamily/HAD-like"/>
    <property type="match status" value="1"/>
</dbReference>
<evidence type="ECO:0000313" key="2">
    <source>
        <dbReference type="Proteomes" id="UP001198242"/>
    </source>
</evidence>
<keyword evidence="1" id="KW-0378">Hydrolase</keyword>
<comment type="caution">
    <text evidence="1">The sequence shown here is derived from an EMBL/GenBank/DDBJ whole genome shotgun (WGS) entry which is preliminary data.</text>
</comment>
<gene>
    <name evidence="1" type="ORF">LKE05_07000</name>
</gene>
<dbReference type="PRINTS" id="PR00119">
    <property type="entry name" value="CATATPASE"/>
</dbReference>
<dbReference type="EMBL" id="JAJEQM010000008">
    <property type="protein sequence ID" value="MCC2210536.1"/>
    <property type="molecule type" value="Genomic_DNA"/>
</dbReference>
<name>A0AAE3DZ47_9FIRM</name>
<dbReference type="SFLD" id="SFLDG01140">
    <property type="entry name" value="C2.B:_Phosphomannomutase_and_P"/>
    <property type="match status" value="1"/>
</dbReference>
<dbReference type="Proteomes" id="UP001198242">
    <property type="component" value="Unassembled WGS sequence"/>
</dbReference>
<dbReference type="PANTHER" id="PTHR10000">
    <property type="entry name" value="PHOSPHOSERINE PHOSPHATASE"/>
    <property type="match status" value="1"/>
</dbReference>
<evidence type="ECO:0000313" key="1">
    <source>
        <dbReference type="EMBL" id="MCC2210536.1"/>
    </source>
</evidence>
<dbReference type="GO" id="GO:0000287">
    <property type="term" value="F:magnesium ion binding"/>
    <property type="evidence" value="ECO:0007669"/>
    <property type="project" value="TreeGrafter"/>
</dbReference>
<dbReference type="Pfam" id="PF08282">
    <property type="entry name" value="Hydrolase_3"/>
    <property type="match status" value="1"/>
</dbReference>
<dbReference type="RefSeq" id="WP_308456364.1">
    <property type="nucleotide sequence ID" value="NZ_JAJEQM010000008.1"/>
</dbReference>
<reference evidence="1 2" key="1">
    <citation type="submission" date="2021-10" db="EMBL/GenBank/DDBJ databases">
        <title>Anaerobic single-cell dispensing facilitates the cultivation of human gut bacteria.</title>
        <authorList>
            <person name="Afrizal A."/>
        </authorList>
    </citation>
    <scope>NUCLEOTIDE SEQUENCE [LARGE SCALE GENOMIC DNA]</scope>
    <source>
        <strain evidence="1 2">CLA-AA-H232</strain>
    </source>
</reference>
<proteinExistence type="predicted"/>
<dbReference type="InterPro" id="IPR006379">
    <property type="entry name" value="HAD-SF_hydro_IIB"/>
</dbReference>
<dbReference type="GO" id="GO:0005829">
    <property type="term" value="C:cytosol"/>
    <property type="evidence" value="ECO:0007669"/>
    <property type="project" value="TreeGrafter"/>
</dbReference>
<dbReference type="SFLD" id="SFLDS00003">
    <property type="entry name" value="Haloacid_Dehalogenase"/>
    <property type="match status" value="1"/>
</dbReference>
<organism evidence="1 2">
    <name type="scientific">Hominilimicola fabiformis</name>
    <dbReference type="NCBI Taxonomy" id="2885356"/>
    <lineage>
        <taxon>Bacteria</taxon>
        <taxon>Bacillati</taxon>
        <taxon>Bacillota</taxon>
        <taxon>Clostridia</taxon>
        <taxon>Eubacteriales</taxon>
        <taxon>Oscillospiraceae</taxon>
        <taxon>Hominilimicola</taxon>
    </lineage>
</organism>